<dbReference type="PANTHER" id="PTHR38451:SF1">
    <property type="entry name" value="TRNA (ADENINE(22)-N(1))-METHYLTRANSFERASE"/>
    <property type="match status" value="1"/>
</dbReference>
<keyword evidence="1" id="KW-0808">Transferase</keyword>
<dbReference type="EMBL" id="LNQN01000001">
    <property type="protein sequence ID" value="KSU85792.1"/>
    <property type="molecule type" value="Genomic_DNA"/>
</dbReference>
<evidence type="ECO:0000313" key="1">
    <source>
        <dbReference type="EMBL" id="KSU85792.1"/>
    </source>
</evidence>
<reference evidence="1 2" key="1">
    <citation type="journal article" date="2014" name="Antonie Van Leeuwenhoek">
        <title>Fictibacillus enclensis sp. nov., isolated from marine sediment.</title>
        <authorList>
            <person name="Dastager S.G."/>
            <person name="Mawlankar R."/>
            <person name="Srinivasan K."/>
            <person name="Tang S.K."/>
            <person name="Lee J.C."/>
            <person name="Ramana V.V."/>
            <person name="Shouche Y.S."/>
        </authorList>
    </citation>
    <scope>NUCLEOTIDE SEQUENCE [LARGE SCALE GENOMIC DNA]</scope>
    <source>
        <strain evidence="1 2">NIO-1003</strain>
    </source>
</reference>
<keyword evidence="1" id="KW-0489">Methyltransferase</keyword>
<dbReference type="Gene3D" id="1.10.287.1890">
    <property type="match status" value="1"/>
</dbReference>
<dbReference type="Gene3D" id="3.40.50.150">
    <property type="entry name" value="Vaccinia Virus protein VP39"/>
    <property type="match status" value="1"/>
</dbReference>
<organism evidence="1 2">
    <name type="scientific">Fictibacillus enclensis</name>
    <dbReference type="NCBI Taxonomy" id="1017270"/>
    <lineage>
        <taxon>Bacteria</taxon>
        <taxon>Bacillati</taxon>
        <taxon>Bacillota</taxon>
        <taxon>Bacilli</taxon>
        <taxon>Bacillales</taxon>
        <taxon>Fictibacillaceae</taxon>
        <taxon>Fictibacillus</taxon>
    </lineage>
</organism>
<dbReference type="PIRSF" id="PIRSF018637">
    <property type="entry name" value="TrmK"/>
    <property type="match status" value="1"/>
</dbReference>
<name>A0A0V8JGG5_9BACL</name>
<gene>
    <name evidence="1" type="ORF">AS030_09955</name>
</gene>
<dbReference type="SUPFAM" id="SSF53335">
    <property type="entry name" value="S-adenosyl-L-methionine-dependent methyltransferases"/>
    <property type="match status" value="1"/>
</dbReference>
<evidence type="ECO:0000313" key="2">
    <source>
        <dbReference type="Proteomes" id="UP000054099"/>
    </source>
</evidence>
<dbReference type="GO" id="GO:0032259">
    <property type="term" value="P:methylation"/>
    <property type="evidence" value="ECO:0007669"/>
    <property type="project" value="UniProtKB-KW"/>
</dbReference>
<proteinExistence type="predicted"/>
<dbReference type="Pfam" id="PF04816">
    <property type="entry name" value="TrmK"/>
    <property type="match status" value="1"/>
</dbReference>
<dbReference type="RefSeq" id="WP_061971142.1">
    <property type="nucleotide sequence ID" value="NZ_FMAV01000001.1"/>
</dbReference>
<keyword evidence="2" id="KW-1185">Reference proteome</keyword>
<dbReference type="AlphaFoldDB" id="A0A0V8JGG5"/>
<comment type="caution">
    <text evidence="1">The sequence shown here is derived from an EMBL/GenBank/DDBJ whole genome shotgun (WGS) entry which is preliminary data.</text>
</comment>
<accession>A0A0V8JGG5</accession>
<dbReference type="PANTHER" id="PTHR38451">
    <property type="entry name" value="TRNA (ADENINE(22)-N(1))-METHYLTRANSFERASE"/>
    <property type="match status" value="1"/>
</dbReference>
<dbReference type="Proteomes" id="UP000054099">
    <property type="component" value="Unassembled WGS sequence"/>
</dbReference>
<protein>
    <submittedName>
        <fullName evidence="1">SAM-dependent methyltransferase</fullName>
    </submittedName>
</protein>
<dbReference type="GO" id="GO:0160105">
    <property type="term" value="F:tRNA (adenine(22)-N1)-methyltransferase activity"/>
    <property type="evidence" value="ECO:0007669"/>
    <property type="project" value="InterPro"/>
</dbReference>
<sequence>MKRDNLSLRLRTVAAHIHREAVMADIGSDHAYLPCYLILEHQVVYAIAGEVNEGPYQSALHEVQAANLQNKISVRKGDGLDILSPNEADVITICGMGGQLISSILEKGKTKIEGVKRLVLQPNVGADTVRKWLMKENWILVHEEIIKEDGKIYEVLVADWDWDKKEQQPYSEKEELELLLGPFLMKEKNEAFVEKWKGELRQWEKILQQMERSESPDLAERKASLQKRIDSVKEELSL</sequence>
<dbReference type="OrthoDB" id="5881184at2"/>
<dbReference type="InterPro" id="IPR029063">
    <property type="entry name" value="SAM-dependent_MTases_sf"/>
</dbReference>
<dbReference type="InterPro" id="IPR006901">
    <property type="entry name" value="TrmK"/>
</dbReference>